<sequence>MKTLTLKLTGPLQSYGNEADFLLRTTGGYPSKSAVIGLIAAALGYQRTDTRIVALNDLKFAVRVDQPGSIMTEFQTVEVQETYSQKKAKRKVTHRDNLQDALFMVALGSSDDELLNRIKFALHHPKFQLFLGRRANVIAGYLEVNEYPNEDPVTVLMNLDWQAAAWYKKRQRWQHADDKKFTVTLAADADLLPHQSGQDFLVKDHVRSFSQMDRRHAYRAVVEKSIELDTVAQQKEN</sequence>
<gene>
    <name evidence="2" type="ORF">LZY01_21260</name>
</gene>
<dbReference type="InterPro" id="IPR010147">
    <property type="entry name" value="CRISPR-assoc_prot_CasD"/>
</dbReference>
<keyword evidence="3" id="KW-1185">Reference proteome</keyword>
<dbReference type="InterPro" id="IPR021124">
    <property type="entry name" value="CRISPR-assoc_prot_Cas5"/>
</dbReference>
<dbReference type="Gene3D" id="3.30.70.2660">
    <property type="match status" value="1"/>
</dbReference>
<dbReference type="EMBL" id="BJZK01000031">
    <property type="protein sequence ID" value="GEO72958.1"/>
    <property type="molecule type" value="Genomic_DNA"/>
</dbReference>
<keyword evidence="1" id="KW-0051">Antiviral defense</keyword>
<dbReference type="RefSeq" id="WP_057730330.1">
    <property type="nucleotide sequence ID" value="NZ_BJZK01000031.1"/>
</dbReference>
<dbReference type="InterPro" id="IPR013422">
    <property type="entry name" value="CRISPR-assoc_prot_Cas5_N"/>
</dbReference>
<evidence type="ECO:0000313" key="2">
    <source>
        <dbReference type="EMBL" id="GEO72958.1"/>
    </source>
</evidence>
<dbReference type="NCBIfam" id="TIGR01868">
    <property type="entry name" value="casD_Cas5e"/>
    <property type="match status" value="1"/>
</dbReference>
<organism evidence="2 3">
    <name type="scientific">Levilactobacillus zymae</name>
    <dbReference type="NCBI Taxonomy" id="267363"/>
    <lineage>
        <taxon>Bacteria</taxon>
        <taxon>Bacillati</taxon>
        <taxon>Bacillota</taxon>
        <taxon>Bacilli</taxon>
        <taxon>Lactobacillales</taxon>
        <taxon>Lactobacillaceae</taxon>
        <taxon>Levilactobacillus</taxon>
    </lineage>
</organism>
<proteinExistence type="predicted"/>
<dbReference type="CDD" id="cd09645">
    <property type="entry name" value="Cas5_I-E"/>
    <property type="match status" value="1"/>
</dbReference>
<accession>A0ABQ0WZ86</accession>
<dbReference type="NCBIfam" id="TIGR02593">
    <property type="entry name" value="CRISPR_cas5"/>
    <property type="match status" value="1"/>
</dbReference>
<protein>
    <submittedName>
        <fullName evidence="2">Type I-E CRISPR-associated protein Cas5/CasD</fullName>
    </submittedName>
</protein>
<dbReference type="Proteomes" id="UP000321794">
    <property type="component" value="Unassembled WGS sequence"/>
</dbReference>
<evidence type="ECO:0000313" key="3">
    <source>
        <dbReference type="Proteomes" id="UP000321794"/>
    </source>
</evidence>
<name>A0ABQ0WZ86_9LACO</name>
<comment type="caution">
    <text evidence="2">The sequence shown here is derived from an EMBL/GenBank/DDBJ whole genome shotgun (WGS) entry which is preliminary data.</text>
</comment>
<reference evidence="2 3" key="1">
    <citation type="submission" date="2019-07" db="EMBL/GenBank/DDBJ databases">
        <title>Whole genome shotgun sequence of Lactobacillus zymae NBRC 107157.</title>
        <authorList>
            <person name="Hosoyama A."/>
            <person name="Uohara A."/>
            <person name="Ohji S."/>
            <person name="Ichikawa N."/>
        </authorList>
    </citation>
    <scope>NUCLEOTIDE SEQUENCE [LARGE SCALE GENOMIC DNA]</scope>
    <source>
        <strain evidence="2 3">NBRC 107157</strain>
    </source>
</reference>
<dbReference type="Pfam" id="PF09704">
    <property type="entry name" value="Cas_Cas5d"/>
    <property type="match status" value="1"/>
</dbReference>
<evidence type="ECO:0000256" key="1">
    <source>
        <dbReference type="ARBA" id="ARBA00023118"/>
    </source>
</evidence>